<dbReference type="InterPro" id="IPR003594">
    <property type="entry name" value="HATPase_dom"/>
</dbReference>
<evidence type="ECO:0000256" key="8">
    <source>
        <dbReference type="ARBA" id="ARBA00022989"/>
    </source>
</evidence>
<evidence type="ECO:0000313" key="15">
    <source>
        <dbReference type="Proteomes" id="UP000093523"/>
    </source>
</evidence>
<dbReference type="SUPFAM" id="SSF47384">
    <property type="entry name" value="Homodimeric domain of signal transducing histidine kinase"/>
    <property type="match status" value="1"/>
</dbReference>
<evidence type="ECO:0000256" key="2">
    <source>
        <dbReference type="ARBA" id="ARBA00004370"/>
    </source>
</evidence>
<dbReference type="PROSITE" id="PS50885">
    <property type="entry name" value="HAMP"/>
    <property type="match status" value="1"/>
</dbReference>
<feature type="domain" description="Histidine kinase" evidence="12">
    <location>
        <begin position="242"/>
        <end position="442"/>
    </location>
</feature>
<dbReference type="AlphaFoldDB" id="A0A1B9NUH3"/>
<comment type="caution">
    <text evidence="14">The sequence shown here is derived from an EMBL/GenBank/DDBJ whole genome shotgun (WGS) entry which is preliminary data.</text>
</comment>
<keyword evidence="7 14" id="KW-0418">Kinase</keyword>
<dbReference type="OrthoDB" id="9809567at2"/>
<evidence type="ECO:0000256" key="7">
    <source>
        <dbReference type="ARBA" id="ARBA00022777"/>
    </source>
</evidence>
<dbReference type="PANTHER" id="PTHR45436:SF5">
    <property type="entry name" value="SENSOR HISTIDINE KINASE TRCS"/>
    <property type="match status" value="1"/>
</dbReference>
<evidence type="ECO:0000259" key="12">
    <source>
        <dbReference type="PROSITE" id="PS50109"/>
    </source>
</evidence>
<keyword evidence="4" id="KW-0597">Phosphoprotein</keyword>
<dbReference type="Pfam" id="PF02518">
    <property type="entry name" value="HATPase_c"/>
    <property type="match status" value="1"/>
</dbReference>
<dbReference type="EC" id="2.7.13.3" evidence="3"/>
<feature type="transmembrane region" description="Helical" evidence="11">
    <location>
        <begin position="163"/>
        <end position="182"/>
    </location>
</feature>
<keyword evidence="6 11" id="KW-0812">Transmembrane</keyword>
<evidence type="ECO:0000313" key="14">
    <source>
        <dbReference type="EMBL" id="OCH17670.1"/>
    </source>
</evidence>
<dbReference type="SMART" id="SM00387">
    <property type="entry name" value="HATPase_c"/>
    <property type="match status" value="1"/>
</dbReference>
<dbReference type="EMBL" id="MAJU01000029">
    <property type="protein sequence ID" value="OCH17670.1"/>
    <property type="molecule type" value="Genomic_DNA"/>
</dbReference>
<proteinExistence type="predicted"/>
<dbReference type="STRING" id="688.A6E04_18835"/>
<evidence type="ECO:0000256" key="9">
    <source>
        <dbReference type="ARBA" id="ARBA00023012"/>
    </source>
</evidence>
<accession>A0A1B9NUH3</accession>
<evidence type="ECO:0000256" key="1">
    <source>
        <dbReference type="ARBA" id="ARBA00000085"/>
    </source>
</evidence>
<reference evidence="14 15" key="1">
    <citation type="submission" date="2016-06" db="EMBL/GenBank/DDBJ databases">
        <authorList>
            <person name="Kjaerup R.B."/>
            <person name="Dalgaard T.S."/>
            <person name="Juul-Madsen H.R."/>
        </authorList>
    </citation>
    <scope>NUCLEOTIDE SEQUENCE [LARGE SCALE GENOMIC DNA]</scope>
    <source>
        <strain evidence="14 15">1S159</strain>
    </source>
</reference>
<evidence type="ECO:0000256" key="10">
    <source>
        <dbReference type="ARBA" id="ARBA00023136"/>
    </source>
</evidence>
<sequence>MPNNKSNFKHLSLKNRLLLTTTLWLSLMLVSAGLLIPYLINDYLTTDIKKTLSHSMDEIIANLEVDSNGKLVQSGQLSDPRFKRPYSGLYWYAESKKQTLRSRSLWDSSLQEKKHHYLGPNNEELITIKKSISLFDVKGPVSIIVGIDKAPLSSTIEQVMQRIWLLLSLLFIGVFTLISFQVKWSLKPLSKLQTELQKLRDGEQNALKQYYPNEIQPLVTDLNALVFHYQELLDRARHHAGNLSHALKTPLSILKNETETLPEEKKKHFEPALYDLQHHIDYHLNRARMAGSKHILSANSSPSKRIDSMSIAFDKLYSQHSILVINEIDYDLLVNVEQTDLDEILGNLLENGYKWATSIIRITANIVDDFVEINIEDDGLGIPENKFKEVLKRGIRLDESVKGTGLGLNIVQEVIHSYRGKLNISRSHLGGAKITIYLPLFKQN</sequence>
<gene>
    <name evidence="14" type="ORF">A6E04_18835</name>
</gene>
<feature type="domain" description="HAMP" evidence="13">
    <location>
        <begin position="183"/>
        <end position="234"/>
    </location>
</feature>
<keyword evidence="9" id="KW-0902">Two-component regulatory system</keyword>
<organism evidence="14 15">
    <name type="scientific">Aliivibrio logei</name>
    <name type="common">Vibrio logei</name>
    <dbReference type="NCBI Taxonomy" id="688"/>
    <lineage>
        <taxon>Bacteria</taxon>
        <taxon>Pseudomonadati</taxon>
        <taxon>Pseudomonadota</taxon>
        <taxon>Gammaproteobacteria</taxon>
        <taxon>Vibrionales</taxon>
        <taxon>Vibrionaceae</taxon>
        <taxon>Aliivibrio</taxon>
    </lineage>
</organism>
<evidence type="ECO:0000256" key="11">
    <source>
        <dbReference type="SAM" id="Phobius"/>
    </source>
</evidence>
<dbReference type="InterPro" id="IPR050428">
    <property type="entry name" value="TCS_sensor_his_kinase"/>
</dbReference>
<keyword evidence="8 11" id="KW-1133">Transmembrane helix</keyword>
<dbReference type="RefSeq" id="WP_017020997.1">
    <property type="nucleotide sequence ID" value="NZ_CAWMPN010000029.1"/>
</dbReference>
<dbReference type="PANTHER" id="PTHR45436">
    <property type="entry name" value="SENSOR HISTIDINE KINASE YKOH"/>
    <property type="match status" value="1"/>
</dbReference>
<protein>
    <recommendedName>
        <fullName evidence="3">histidine kinase</fullName>
        <ecNumber evidence="3">2.7.13.3</ecNumber>
    </recommendedName>
</protein>
<dbReference type="GO" id="GO:0005886">
    <property type="term" value="C:plasma membrane"/>
    <property type="evidence" value="ECO:0007669"/>
    <property type="project" value="TreeGrafter"/>
</dbReference>
<dbReference type="InterPro" id="IPR036097">
    <property type="entry name" value="HisK_dim/P_sf"/>
</dbReference>
<evidence type="ECO:0000256" key="4">
    <source>
        <dbReference type="ARBA" id="ARBA00022553"/>
    </source>
</evidence>
<dbReference type="GO" id="GO:0000155">
    <property type="term" value="F:phosphorelay sensor kinase activity"/>
    <property type="evidence" value="ECO:0007669"/>
    <property type="project" value="InterPro"/>
</dbReference>
<dbReference type="PROSITE" id="PS50109">
    <property type="entry name" value="HIS_KIN"/>
    <property type="match status" value="1"/>
</dbReference>
<dbReference type="Proteomes" id="UP000093523">
    <property type="component" value="Unassembled WGS sequence"/>
</dbReference>
<dbReference type="PRINTS" id="PR00344">
    <property type="entry name" value="BCTRLSENSOR"/>
</dbReference>
<dbReference type="InterPro" id="IPR003660">
    <property type="entry name" value="HAMP_dom"/>
</dbReference>
<dbReference type="SUPFAM" id="SSF55874">
    <property type="entry name" value="ATPase domain of HSP90 chaperone/DNA topoisomerase II/histidine kinase"/>
    <property type="match status" value="1"/>
</dbReference>
<dbReference type="InterPro" id="IPR005467">
    <property type="entry name" value="His_kinase_dom"/>
</dbReference>
<dbReference type="Gene3D" id="3.30.565.10">
    <property type="entry name" value="Histidine kinase-like ATPase, C-terminal domain"/>
    <property type="match status" value="1"/>
</dbReference>
<evidence type="ECO:0000256" key="5">
    <source>
        <dbReference type="ARBA" id="ARBA00022679"/>
    </source>
</evidence>
<dbReference type="InterPro" id="IPR036890">
    <property type="entry name" value="HATPase_C_sf"/>
</dbReference>
<evidence type="ECO:0000256" key="6">
    <source>
        <dbReference type="ARBA" id="ARBA00022692"/>
    </source>
</evidence>
<dbReference type="Gene3D" id="1.10.287.130">
    <property type="match status" value="1"/>
</dbReference>
<keyword evidence="5" id="KW-0808">Transferase</keyword>
<dbReference type="InterPro" id="IPR004358">
    <property type="entry name" value="Sig_transdc_His_kin-like_C"/>
</dbReference>
<keyword evidence="10 11" id="KW-0472">Membrane</keyword>
<comment type="catalytic activity">
    <reaction evidence="1">
        <text>ATP + protein L-histidine = ADP + protein N-phospho-L-histidine.</text>
        <dbReference type="EC" id="2.7.13.3"/>
    </reaction>
</comment>
<evidence type="ECO:0000256" key="3">
    <source>
        <dbReference type="ARBA" id="ARBA00012438"/>
    </source>
</evidence>
<evidence type="ECO:0000259" key="13">
    <source>
        <dbReference type="PROSITE" id="PS50885"/>
    </source>
</evidence>
<name>A0A1B9NUH3_ALILO</name>
<comment type="subcellular location">
    <subcellularLocation>
        <location evidence="2">Membrane</location>
    </subcellularLocation>
</comment>